<dbReference type="Gene3D" id="3.30.470.20">
    <property type="entry name" value="ATP-grasp fold, B domain"/>
    <property type="match status" value="1"/>
</dbReference>
<feature type="non-terminal residue" evidence="5">
    <location>
        <position position="52"/>
    </location>
</feature>
<dbReference type="EMBL" id="CAJOBJ010088524">
    <property type="protein sequence ID" value="CAF4531193.1"/>
    <property type="molecule type" value="Genomic_DNA"/>
</dbReference>
<protein>
    <submittedName>
        <fullName evidence="5">Uncharacterized protein</fullName>
    </submittedName>
</protein>
<dbReference type="EMBL" id="CAJOBI010120710">
    <property type="protein sequence ID" value="CAF4676976.1"/>
    <property type="molecule type" value="Genomic_DNA"/>
</dbReference>
<dbReference type="InterPro" id="IPR049076">
    <property type="entry name" value="ACCA"/>
</dbReference>
<accession>A0A8S3A0F3</accession>
<dbReference type="GO" id="GO:0003989">
    <property type="term" value="F:acetyl-CoA carboxylase activity"/>
    <property type="evidence" value="ECO:0007669"/>
    <property type="project" value="InterPro"/>
</dbReference>
<dbReference type="AlphaFoldDB" id="A0A8S3A0F3"/>
<dbReference type="GO" id="GO:0006633">
    <property type="term" value="P:fatty acid biosynthetic process"/>
    <property type="evidence" value="ECO:0007669"/>
    <property type="project" value="TreeGrafter"/>
</dbReference>
<dbReference type="PANTHER" id="PTHR45728">
    <property type="entry name" value="ACETYL-COA CARBOXYLASE, ISOFORM A"/>
    <property type="match status" value="1"/>
</dbReference>
<evidence type="ECO:0000313" key="3">
    <source>
        <dbReference type="EMBL" id="CAF4616057.1"/>
    </source>
</evidence>
<sequence>MGICLHRIKDIRLLYGEDPFDTTEIDFASPRIKPKPHGHAIAARITSEDPNE</sequence>
<dbReference type="EMBL" id="CAJOBH010101628">
    <property type="protein sequence ID" value="CAF4616057.1"/>
    <property type="molecule type" value="Genomic_DNA"/>
</dbReference>
<proteinExistence type="predicted"/>
<dbReference type="GO" id="GO:0005739">
    <property type="term" value="C:mitochondrion"/>
    <property type="evidence" value="ECO:0007669"/>
    <property type="project" value="TreeGrafter"/>
</dbReference>
<evidence type="ECO:0000313" key="5">
    <source>
        <dbReference type="EMBL" id="CAF4676976.1"/>
    </source>
</evidence>
<gene>
    <name evidence="3" type="ORF">BYL167_LOCUS40758</name>
    <name evidence="4" type="ORF">BYL167_LOCUS41013</name>
    <name evidence="2" type="ORF">GIL414_LOCUS36033</name>
    <name evidence="6" type="ORF">GIL414_LOCUS43484</name>
    <name evidence="5" type="ORF">SMN809_LOCUS42124</name>
</gene>
<evidence type="ECO:0000313" key="6">
    <source>
        <dbReference type="EMBL" id="CAF4711794.1"/>
    </source>
</evidence>
<organism evidence="5 7">
    <name type="scientific">Rotaria magnacalcarata</name>
    <dbReference type="NCBI Taxonomy" id="392030"/>
    <lineage>
        <taxon>Eukaryota</taxon>
        <taxon>Metazoa</taxon>
        <taxon>Spiralia</taxon>
        <taxon>Gnathifera</taxon>
        <taxon>Rotifera</taxon>
        <taxon>Eurotatoria</taxon>
        <taxon>Bdelloidea</taxon>
        <taxon>Philodinida</taxon>
        <taxon>Philodinidae</taxon>
        <taxon>Rotaria</taxon>
    </lineage>
</organism>
<dbReference type="EMBL" id="CAJOBH010102881">
    <property type="protein sequence ID" value="CAF4622200.1"/>
    <property type="molecule type" value="Genomic_DNA"/>
</dbReference>
<evidence type="ECO:0000313" key="7">
    <source>
        <dbReference type="Proteomes" id="UP000676336"/>
    </source>
</evidence>
<dbReference type="PANTHER" id="PTHR45728:SF3">
    <property type="entry name" value="ACETYL-COA CARBOXYLASE"/>
    <property type="match status" value="1"/>
</dbReference>
<dbReference type="Proteomes" id="UP000681720">
    <property type="component" value="Unassembled WGS sequence"/>
</dbReference>
<dbReference type="EMBL" id="CAJOBJ010128782">
    <property type="protein sequence ID" value="CAF4711794.1"/>
    <property type="molecule type" value="Genomic_DNA"/>
</dbReference>
<dbReference type="Proteomes" id="UP000681967">
    <property type="component" value="Unassembled WGS sequence"/>
</dbReference>
<name>A0A8S3A0F3_9BILA</name>
<feature type="region of interest" description="Disordered" evidence="1">
    <location>
        <begin position="27"/>
        <end position="52"/>
    </location>
</feature>
<reference evidence="5" key="1">
    <citation type="submission" date="2021-02" db="EMBL/GenBank/DDBJ databases">
        <authorList>
            <person name="Nowell W R."/>
        </authorList>
    </citation>
    <scope>NUCLEOTIDE SEQUENCE</scope>
</reference>
<evidence type="ECO:0000313" key="2">
    <source>
        <dbReference type="EMBL" id="CAF4531193.1"/>
    </source>
</evidence>
<evidence type="ECO:0000313" key="4">
    <source>
        <dbReference type="EMBL" id="CAF4622200.1"/>
    </source>
</evidence>
<evidence type="ECO:0000256" key="1">
    <source>
        <dbReference type="SAM" id="MobiDB-lite"/>
    </source>
</evidence>
<comment type="caution">
    <text evidence="5">The sequence shown here is derived from an EMBL/GenBank/DDBJ whole genome shotgun (WGS) entry which is preliminary data.</text>
</comment>
<dbReference type="Proteomes" id="UP000676336">
    <property type="component" value="Unassembled WGS sequence"/>
</dbReference>